<proteinExistence type="predicted"/>
<feature type="domain" description="DUF6697" evidence="2">
    <location>
        <begin position="3"/>
        <end position="70"/>
    </location>
</feature>
<organism evidence="3 4">
    <name type="scientific">Dichomitus squalens</name>
    <dbReference type="NCBI Taxonomy" id="114155"/>
    <lineage>
        <taxon>Eukaryota</taxon>
        <taxon>Fungi</taxon>
        <taxon>Dikarya</taxon>
        <taxon>Basidiomycota</taxon>
        <taxon>Agaricomycotina</taxon>
        <taxon>Agaricomycetes</taxon>
        <taxon>Polyporales</taxon>
        <taxon>Polyporaceae</taxon>
        <taxon>Dichomitus</taxon>
    </lineage>
</organism>
<dbReference type="Pfam" id="PF20411">
    <property type="entry name" value="DUF6697"/>
    <property type="match status" value="2"/>
</dbReference>
<feature type="domain" description="DUF6697" evidence="2">
    <location>
        <begin position="85"/>
        <end position="121"/>
    </location>
</feature>
<dbReference type="EMBL" id="ML145126">
    <property type="protein sequence ID" value="TBU58313.1"/>
    <property type="molecule type" value="Genomic_DNA"/>
</dbReference>
<protein>
    <recommendedName>
        <fullName evidence="2">DUF6697 domain-containing protein</fullName>
    </recommendedName>
</protein>
<sequence>MERDPWSPTGPGKHGYWFRPAKARRVQFRENEKRHVFVGTDAGLYHYCGYYRIVPSGKLTKDEWSSLPHHLICPLPDYLKEHDAESTHDVIDKFDQGLLRAPLMRLQCIRFDVEFYADLCRANDAYFAEVGFELVSRTRKRRRTSGEWQGEDNSESDSEIDEKEL</sequence>
<feature type="region of interest" description="Disordered" evidence="1">
    <location>
        <begin position="142"/>
        <end position="165"/>
    </location>
</feature>
<dbReference type="InterPro" id="IPR046520">
    <property type="entry name" value="DUF6697"/>
</dbReference>
<evidence type="ECO:0000313" key="4">
    <source>
        <dbReference type="Proteomes" id="UP000292082"/>
    </source>
</evidence>
<evidence type="ECO:0000313" key="3">
    <source>
        <dbReference type="EMBL" id="TBU58313.1"/>
    </source>
</evidence>
<dbReference type="STRING" id="114155.A0A4Q9PUV2"/>
<dbReference type="AlphaFoldDB" id="A0A4Q9PUV2"/>
<reference evidence="3 4" key="1">
    <citation type="submission" date="2019-01" db="EMBL/GenBank/DDBJ databases">
        <title>Draft genome sequences of three monokaryotic isolates of the white-rot basidiomycete fungus Dichomitus squalens.</title>
        <authorList>
            <consortium name="DOE Joint Genome Institute"/>
            <person name="Lopez S.C."/>
            <person name="Andreopoulos B."/>
            <person name="Pangilinan J."/>
            <person name="Lipzen A."/>
            <person name="Riley R."/>
            <person name="Ahrendt S."/>
            <person name="Ng V."/>
            <person name="Barry K."/>
            <person name="Daum C."/>
            <person name="Grigoriev I.V."/>
            <person name="Hilden K.S."/>
            <person name="Makela M.R."/>
            <person name="de Vries R.P."/>
        </authorList>
    </citation>
    <scope>NUCLEOTIDE SEQUENCE [LARGE SCALE GENOMIC DNA]</scope>
    <source>
        <strain evidence="3 4">CBS 464.89</strain>
    </source>
</reference>
<keyword evidence="4" id="KW-1185">Reference proteome</keyword>
<evidence type="ECO:0000259" key="2">
    <source>
        <dbReference type="Pfam" id="PF20411"/>
    </source>
</evidence>
<gene>
    <name evidence="3" type="ORF">BD310DRAFT_948821</name>
</gene>
<accession>A0A4Q9PUV2</accession>
<dbReference type="Proteomes" id="UP000292082">
    <property type="component" value="Unassembled WGS sequence"/>
</dbReference>
<name>A0A4Q9PUV2_9APHY</name>
<evidence type="ECO:0000256" key="1">
    <source>
        <dbReference type="SAM" id="MobiDB-lite"/>
    </source>
</evidence>
<feature type="compositionally biased region" description="Acidic residues" evidence="1">
    <location>
        <begin position="149"/>
        <end position="165"/>
    </location>
</feature>